<evidence type="ECO:0000313" key="1">
    <source>
        <dbReference type="EMBL" id="ABK22873.1"/>
    </source>
</evidence>
<organism evidence="1">
    <name type="scientific">Picea sitchensis</name>
    <name type="common">Sitka spruce</name>
    <name type="synonym">Pinus sitchensis</name>
    <dbReference type="NCBI Taxonomy" id="3332"/>
    <lineage>
        <taxon>Eukaryota</taxon>
        <taxon>Viridiplantae</taxon>
        <taxon>Streptophyta</taxon>
        <taxon>Embryophyta</taxon>
        <taxon>Tracheophyta</taxon>
        <taxon>Spermatophyta</taxon>
        <taxon>Pinopsida</taxon>
        <taxon>Pinidae</taxon>
        <taxon>Conifers I</taxon>
        <taxon>Pinales</taxon>
        <taxon>Pinaceae</taxon>
        <taxon>Picea</taxon>
    </lineage>
</organism>
<name>A9NQG2_PICSI</name>
<accession>A9NQG2</accession>
<dbReference type="EMBL" id="EF083529">
    <property type="protein sequence ID" value="ABK22873.1"/>
    <property type="molecule type" value="mRNA"/>
</dbReference>
<dbReference type="PANTHER" id="PTHR36888">
    <property type="entry name" value="TETRATRICOPEPTIDE-LIKE HELICAL DOMAIN-CONTAINING PROTEIN-RELATED"/>
    <property type="match status" value="1"/>
</dbReference>
<protein>
    <submittedName>
        <fullName evidence="1">Uncharacterized protein</fullName>
    </submittedName>
</protein>
<dbReference type="PANTHER" id="PTHR36888:SF2">
    <property type="entry name" value="TETRATRICOPEPTIDE REPEAT (TPR)-LIKE SUPERFAMILY PROTEIN"/>
    <property type="match status" value="1"/>
</dbReference>
<sequence>MMGISQVYAPHALLNWGLALRNRSHMRPMGSKERSKLLQQARQLFQDALRFNPQHAQAKTAIISCVAELKELEEYRVSPSWRQEQKRSKISWNME</sequence>
<proteinExistence type="evidence at transcript level"/>
<dbReference type="AlphaFoldDB" id="A9NQG2"/>
<dbReference type="Gene3D" id="1.25.40.10">
    <property type="entry name" value="Tetratricopeptide repeat domain"/>
    <property type="match status" value="1"/>
</dbReference>
<reference evidence="1" key="1">
    <citation type="journal article" date="2008" name="BMC Genomics">
        <title>A conifer genomics resource of 200,000 spruce (Picea spp.) ESTs and 6,464 high-quality, sequence-finished full-length cDNAs for Sitka spruce (Picea sitchensis).</title>
        <authorList>
            <person name="Ralph S.G."/>
            <person name="Chun H.J."/>
            <person name="Kolosova N."/>
            <person name="Cooper D."/>
            <person name="Oddy C."/>
            <person name="Ritland C.E."/>
            <person name="Kirkpatrick R."/>
            <person name="Moore R."/>
            <person name="Barber S."/>
            <person name="Holt R.A."/>
            <person name="Jones S.J."/>
            <person name="Marra M.A."/>
            <person name="Douglas C.J."/>
            <person name="Ritland K."/>
            <person name="Bohlmann J."/>
        </authorList>
    </citation>
    <scope>NUCLEOTIDE SEQUENCE</scope>
    <source>
        <tissue evidence="1">Green portion of the leader tissue</tissue>
    </source>
</reference>
<dbReference type="InterPro" id="IPR011990">
    <property type="entry name" value="TPR-like_helical_dom_sf"/>
</dbReference>